<evidence type="ECO:0000313" key="2">
    <source>
        <dbReference type="Proteomes" id="UP000756132"/>
    </source>
</evidence>
<sequence length="256" mass="29388">MAGKPSPLLNLPAELRIEIYRLLLESPGELPVDYADKYFSGRKYIDLDRPKLAALRTNEWLKRAMNPTGLGDQVLRVCRQTYHEALPILYANNNFFFQQGKVSATQWINSIGPGRHFLKHVHIQNADRVRLLGWNALPLRLQRTGLESLSLGAWLWCDLGPEIVNVRFAALVKQMHEKAVKKRNCTGSGPSRSDVLMFTSDEHFDRMGHVDRSCITIISLCNSTRPRSLRRYPTTMRLAWIRHSIWSLSNLQLLLD</sequence>
<name>A0A9Q8PJT0_PASFU</name>
<dbReference type="PANTHER" id="PTHR42085:SF8">
    <property type="entry name" value="F-BOX DOMAIN-CONTAINING PROTEIN"/>
    <property type="match status" value="1"/>
</dbReference>
<organism evidence="1 2">
    <name type="scientific">Passalora fulva</name>
    <name type="common">Tomato leaf mold</name>
    <name type="synonym">Cladosporium fulvum</name>
    <dbReference type="NCBI Taxonomy" id="5499"/>
    <lineage>
        <taxon>Eukaryota</taxon>
        <taxon>Fungi</taxon>
        <taxon>Dikarya</taxon>
        <taxon>Ascomycota</taxon>
        <taxon>Pezizomycotina</taxon>
        <taxon>Dothideomycetes</taxon>
        <taxon>Dothideomycetidae</taxon>
        <taxon>Mycosphaerellales</taxon>
        <taxon>Mycosphaerellaceae</taxon>
        <taxon>Fulvia</taxon>
    </lineage>
</organism>
<dbReference type="EMBL" id="CP090173">
    <property type="protein sequence ID" value="UJO23746.1"/>
    <property type="molecule type" value="Genomic_DNA"/>
</dbReference>
<accession>A0A9Q8PJT0</accession>
<dbReference type="GeneID" id="71992981"/>
<dbReference type="InterPro" id="IPR038883">
    <property type="entry name" value="AN11006-like"/>
</dbReference>
<dbReference type="RefSeq" id="XP_047768112.1">
    <property type="nucleotide sequence ID" value="XM_047912251.1"/>
</dbReference>
<protein>
    <submittedName>
        <fullName evidence="1">Uncharacterized protein</fullName>
    </submittedName>
</protein>
<dbReference type="PANTHER" id="PTHR42085">
    <property type="entry name" value="F-BOX DOMAIN-CONTAINING PROTEIN"/>
    <property type="match status" value="1"/>
</dbReference>
<reference evidence="1" key="2">
    <citation type="journal article" date="2022" name="Microb. Genom.">
        <title>A chromosome-scale genome assembly of the tomato pathogen Cladosporium fulvum reveals a compartmentalized genome architecture and the presence of a dispensable chromosome.</title>
        <authorList>
            <person name="Zaccaron A.Z."/>
            <person name="Chen L.H."/>
            <person name="Samaras A."/>
            <person name="Stergiopoulos I."/>
        </authorList>
    </citation>
    <scope>NUCLEOTIDE SEQUENCE</scope>
    <source>
        <strain evidence="1">Race5_Kim</strain>
    </source>
</reference>
<keyword evidence="2" id="KW-1185">Reference proteome</keyword>
<dbReference type="AlphaFoldDB" id="A0A9Q8PJT0"/>
<reference evidence="1" key="1">
    <citation type="submission" date="2021-12" db="EMBL/GenBank/DDBJ databases">
        <authorList>
            <person name="Zaccaron A."/>
            <person name="Stergiopoulos I."/>
        </authorList>
    </citation>
    <scope>NUCLEOTIDE SEQUENCE</scope>
    <source>
        <strain evidence="1">Race5_Kim</strain>
    </source>
</reference>
<proteinExistence type="predicted"/>
<dbReference type="Proteomes" id="UP000756132">
    <property type="component" value="Chromosome 11"/>
</dbReference>
<dbReference type="KEGG" id="ffu:CLAFUR5_13103"/>
<evidence type="ECO:0000313" key="1">
    <source>
        <dbReference type="EMBL" id="UJO23746.1"/>
    </source>
</evidence>
<gene>
    <name evidence="1" type="ORF">CLAFUR5_13103</name>
</gene>